<dbReference type="PANTHER" id="PTHR43163:SF6">
    <property type="entry name" value="DIPEPTIDE TRANSPORT SYSTEM PERMEASE PROTEIN DPPB-RELATED"/>
    <property type="match status" value="1"/>
</dbReference>
<evidence type="ECO:0000259" key="8">
    <source>
        <dbReference type="Pfam" id="PF00528"/>
    </source>
</evidence>
<accession>A0A9Q7ANC3</accession>
<keyword evidence="3" id="KW-1003">Cell membrane</keyword>
<organism evidence="10 11">
    <name type="scientific">Aminithiophilus ramosus</name>
    <dbReference type="NCBI Taxonomy" id="3029084"/>
    <lineage>
        <taxon>Bacteria</taxon>
        <taxon>Thermotogati</taxon>
        <taxon>Synergistota</taxon>
        <taxon>Synergistia</taxon>
        <taxon>Synergistales</taxon>
        <taxon>Aminithiophilaceae</taxon>
        <taxon>Aminithiophilus</taxon>
    </lineage>
</organism>
<feature type="transmembrane region" description="Helical" evidence="7">
    <location>
        <begin position="173"/>
        <end position="194"/>
    </location>
</feature>
<dbReference type="EMBL" id="CP072943">
    <property type="protein sequence ID" value="QTX32632.1"/>
    <property type="molecule type" value="Genomic_DNA"/>
</dbReference>
<evidence type="ECO:0000256" key="1">
    <source>
        <dbReference type="ARBA" id="ARBA00004651"/>
    </source>
</evidence>
<dbReference type="Pfam" id="PF00528">
    <property type="entry name" value="BPD_transp_1"/>
    <property type="match status" value="1"/>
</dbReference>
<keyword evidence="4 7" id="KW-0812">Transmembrane</keyword>
<reference evidence="11" key="1">
    <citation type="submission" date="2021-04" db="EMBL/GenBank/DDBJ databases">
        <title>A novel Synergistetes isolate from a pyrite-forming mixed culture.</title>
        <authorList>
            <person name="Bunk B."/>
            <person name="Sproer C."/>
            <person name="Spring S."/>
            <person name="Pester M."/>
        </authorList>
    </citation>
    <scope>NUCLEOTIDE SEQUENCE [LARGE SCALE GENOMIC DNA]</scope>
    <source>
        <strain evidence="11">J.5.4.2-T.3.5.2</strain>
    </source>
</reference>
<feature type="transmembrane region" description="Helical" evidence="7">
    <location>
        <begin position="232"/>
        <end position="258"/>
    </location>
</feature>
<evidence type="ECO:0000313" key="10">
    <source>
        <dbReference type="EMBL" id="QTX32632.1"/>
    </source>
</evidence>
<dbReference type="PANTHER" id="PTHR43163">
    <property type="entry name" value="DIPEPTIDE TRANSPORT SYSTEM PERMEASE PROTEIN DPPB-RELATED"/>
    <property type="match status" value="1"/>
</dbReference>
<evidence type="ECO:0000259" key="9">
    <source>
        <dbReference type="Pfam" id="PF19300"/>
    </source>
</evidence>
<dbReference type="SUPFAM" id="SSF161098">
    <property type="entry name" value="MetI-like"/>
    <property type="match status" value="1"/>
</dbReference>
<dbReference type="KEGG" id="aram:KAR29_01430"/>
<gene>
    <name evidence="10" type="ORF">KAR29_01430</name>
</gene>
<dbReference type="GO" id="GO:0055085">
    <property type="term" value="P:transmembrane transport"/>
    <property type="evidence" value="ECO:0007669"/>
    <property type="project" value="InterPro"/>
</dbReference>
<evidence type="ECO:0000256" key="4">
    <source>
        <dbReference type="ARBA" id="ARBA00022692"/>
    </source>
</evidence>
<feature type="domain" description="ABC transporter type 1 GsiC-like N-terminal" evidence="9">
    <location>
        <begin position="1"/>
        <end position="102"/>
    </location>
</feature>
<dbReference type="Pfam" id="PF19300">
    <property type="entry name" value="BPD_transp_1_N"/>
    <property type="match status" value="1"/>
</dbReference>
<dbReference type="RefSeq" id="WP_274373881.1">
    <property type="nucleotide sequence ID" value="NZ_CP072943.1"/>
</dbReference>
<evidence type="ECO:0000313" key="11">
    <source>
        <dbReference type="Proteomes" id="UP000671879"/>
    </source>
</evidence>
<proteinExistence type="predicted"/>
<sequence length="323" mass="35218">MWRYILKRCLMTLPVLVGATFMVFTIMHFAPGDPARIILGADATEAALESLRDELGINDSFLVRYGKYMANLVRGDMGTSYRNGQPVTALIMGRLDNTISLAVAGILFAVIVGIPVGILSAIKQYSALDNVTMFITLFLTAMPTFWLALILVIVFSVNFGWFPASGMGRTFGAFWMSLVLPTLTLGSGFAALIARTTRASVLDVVRQDYIDMARAKGLSENTVIWRHMLKNALIPIVTVIGLNFGVLLGGSVLTESIFSWPGVGRFVVESISFKDTPAVLGCVVTLAILFTLVNLIVDLLYAFLDPRIKSQYRSAWARGGASK</sequence>
<name>A0A9Q7ANC3_9BACT</name>
<keyword evidence="11" id="KW-1185">Reference proteome</keyword>
<dbReference type="AlphaFoldDB" id="A0A9Q7ANC3"/>
<dbReference type="GO" id="GO:0005886">
    <property type="term" value="C:plasma membrane"/>
    <property type="evidence" value="ECO:0007669"/>
    <property type="project" value="UniProtKB-SubCell"/>
</dbReference>
<keyword evidence="5 7" id="KW-1133">Transmembrane helix</keyword>
<protein>
    <submittedName>
        <fullName evidence="10">ABC transporter permease</fullName>
    </submittedName>
</protein>
<evidence type="ECO:0000256" key="6">
    <source>
        <dbReference type="ARBA" id="ARBA00023136"/>
    </source>
</evidence>
<evidence type="ECO:0000256" key="7">
    <source>
        <dbReference type="SAM" id="Phobius"/>
    </source>
</evidence>
<feature type="transmembrane region" description="Helical" evidence="7">
    <location>
        <begin position="12"/>
        <end position="30"/>
    </location>
</feature>
<feature type="domain" description="ABC transmembrane type-1" evidence="8">
    <location>
        <begin position="113"/>
        <end position="309"/>
    </location>
</feature>
<keyword evidence="2" id="KW-0813">Transport</keyword>
<keyword evidence="6 7" id="KW-0472">Membrane</keyword>
<feature type="transmembrane region" description="Helical" evidence="7">
    <location>
        <begin position="134"/>
        <end position="161"/>
    </location>
</feature>
<feature type="transmembrane region" description="Helical" evidence="7">
    <location>
        <begin position="278"/>
        <end position="304"/>
    </location>
</feature>
<dbReference type="CDD" id="cd06261">
    <property type="entry name" value="TM_PBP2"/>
    <property type="match status" value="1"/>
</dbReference>
<dbReference type="Gene3D" id="1.10.3720.10">
    <property type="entry name" value="MetI-like"/>
    <property type="match status" value="1"/>
</dbReference>
<feature type="transmembrane region" description="Helical" evidence="7">
    <location>
        <begin position="99"/>
        <end position="122"/>
    </location>
</feature>
<dbReference type="InterPro" id="IPR000515">
    <property type="entry name" value="MetI-like"/>
</dbReference>
<dbReference type="InterPro" id="IPR035906">
    <property type="entry name" value="MetI-like_sf"/>
</dbReference>
<evidence type="ECO:0000256" key="2">
    <source>
        <dbReference type="ARBA" id="ARBA00022448"/>
    </source>
</evidence>
<evidence type="ECO:0000256" key="5">
    <source>
        <dbReference type="ARBA" id="ARBA00022989"/>
    </source>
</evidence>
<dbReference type="InterPro" id="IPR045621">
    <property type="entry name" value="BPD_transp_1_N"/>
</dbReference>
<evidence type="ECO:0000256" key="3">
    <source>
        <dbReference type="ARBA" id="ARBA00022475"/>
    </source>
</evidence>
<comment type="subcellular location">
    <subcellularLocation>
        <location evidence="1">Cell membrane</location>
        <topology evidence="1">Multi-pass membrane protein</topology>
    </subcellularLocation>
</comment>
<dbReference type="Proteomes" id="UP000671879">
    <property type="component" value="Chromosome"/>
</dbReference>